<dbReference type="OMA" id="REDIHQT"/>
<evidence type="ECO:0000313" key="2">
    <source>
        <dbReference type="Proteomes" id="UP000494040"/>
    </source>
</evidence>
<dbReference type="RefSeq" id="XP_024082508.1">
    <property type="nucleotide sequence ID" value="XM_024226740.1"/>
</dbReference>
<dbReference type="GO" id="GO:0007015">
    <property type="term" value="P:actin filament organization"/>
    <property type="evidence" value="ECO:0007669"/>
    <property type="project" value="InterPro"/>
</dbReference>
<dbReference type="EnsemblMetazoa" id="XM_024226739.1">
    <property type="protein sequence ID" value="XP_024082507.1"/>
    <property type="gene ID" value="LOC106663400"/>
</dbReference>
<dbReference type="GO" id="GO:0051015">
    <property type="term" value="F:actin filament binding"/>
    <property type="evidence" value="ECO:0007669"/>
    <property type="project" value="TreeGrafter"/>
</dbReference>
<proteinExistence type="predicted"/>
<keyword evidence="2" id="KW-1185">Reference proteome</keyword>
<dbReference type="GO" id="GO:0015629">
    <property type="term" value="C:actin cytoskeleton"/>
    <property type="evidence" value="ECO:0007669"/>
    <property type="project" value="InterPro"/>
</dbReference>
<dbReference type="GO" id="GO:0030027">
    <property type="term" value="C:lamellipodium"/>
    <property type="evidence" value="ECO:0007669"/>
    <property type="project" value="TreeGrafter"/>
</dbReference>
<dbReference type="AlphaFoldDB" id="A0A8I6SIH7"/>
<dbReference type="RefSeq" id="XP_024082507.1">
    <property type="nucleotide sequence ID" value="XM_024226739.1"/>
</dbReference>
<reference evidence="1" key="1">
    <citation type="submission" date="2022-01" db="UniProtKB">
        <authorList>
            <consortium name="EnsemblMetazoa"/>
        </authorList>
    </citation>
    <scope>IDENTIFICATION</scope>
</reference>
<dbReference type="PANTHER" id="PTHR15435">
    <property type="entry name" value="KICSTOR COMPLEX PROTEIN KAPTIN"/>
    <property type="match status" value="1"/>
</dbReference>
<dbReference type="GeneID" id="106663400"/>
<name>A0A8I6SIH7_CIMLE</name>
<organism evidence="1 2">
    <name type="scientific">Cimex lectularius</name>
    <name type="common">Bed bug</name>
    <name type="synonym">Acanthia lectularia</name>
    <dbReference type="NCBI Taxonomy" id="79782"/>
    <lineage>
        <taxon>Eukaryota</taxon>
        <taxon>Metazoa</taxon>
        <taxon>Ecdysozoa</taxon>
        <taxon>Arthropoda</taxon>
        <taxon>Hexapoda</taxon>
        <taxon>Insecta</taxon>
        <taxon>Pterygota</taxon>
        <taxon>Neoptera</taxon>
        <taxon>Paraneoptera</taxon>
        <taxon>Hemiptera</taxon>
        <taxon>Heteroptera</taxon>
        <taxon>Panheteroptera</taxon>
        <taxon>Cimicomorpha</taxon>
        <taxon>Cimicidae</taxon>
        <taxon>Cimex</taxon>
    </lineage>
</organism>
<accession>A0A8I6SIH7</accession>
<dbReference type="GO" id="GO:0034198">
    <property type="term" value="P:cellular response to amino acid starvation"/>
    <property type="evidence" value="ECO:0007669"/>
    <property type="project" value="TreeGrafter"/>
</dbReference>
<dbReference type="InterPro" id="IPR029982">
    <property type="entry name" value="Kptn"/>
</dbReference>
<protein>
    <recommendedName>
        <fullName evidence="3">Kaptin</fullName>
    </recommendedName>
</protein>
<dbReference type="OrthoDB" id="10267127at2759"/>
<dbReference type="SUPFAM" id="SSF69318">
    <property type="entry name" value="Integrin alpha N-terminal domain"/>
    <property type="match status" value="1"/>
</dbReference>
<dbReference type="PANTHER" id="PTHR15435:SF2">
    <property type="entry name" value="KICSTOR COMPLEX PROTEIN KAPTIN"/>
    <property type="match status" value="1"/>
</dbReference>
<dbReference type="Proteomes" id="UP000494040">
    <property type="component" value="Unassembled WGS sequence"/>
</dbReference>
<sequence length="438" mass="50009">MESFQDAHYYKLPNQGNIYSFTNLQLTNGMNKVLIAILKRKIFCCELINGVDGSLKPCVKEVPFTYIPPGAEIISIDSFNRSSTRDDFFIGIAIIKNKHFQVNNDQSAETYLNVYTEQEIEEGADLNLESIAQNCLMLELTFTPYHLIHTYLINMDFSKEVVWLMSGSDLKVHLFREDPQNHTYCETDISDAFPEFSSLPSVVLWIDVKHTRDLKRRLTAFGCECGFAKFVLVDSLNGTTLQSFSEQYDAPISSVLLFSLENTATPRLPLTHTSSDRTIAAKLFHEVTEISYNLLIMNSLHPAVVFMNILENGFNEKHQLPDSDKYDTPLCICHADINMDMQHELLIGTFAQALLLYRFDGKWILEGTHKFPHALHSINYIDITGDGVNELIVVTMSGIHIFQHKPPQTLKLFNERLKILENILRNQNCEEKDDILAI</sequence>
<evidence type="ECO:0008006" key="3">
    <source>
        <dbReference type="Google" id="ProtNLM"/>
    </source>
</evidence>
<dbReference type="EnsemblMetazoa" id="XM_024226740.1">
    <property type="protein sequence ID" value="XP_024082508.1"/>
    <property type="gene ID" value="LOC106663400"/>
</dbReference>
<evidence type="ECO:0000313" key="1">
    <source>
        <dbReference type="EnsemblMetazoa" id="XP_024082508.1"/>
    </source>
</evidence>
<dbReference type="InterPro" id="IPR028994">
    <property type="entry name" value="Integrin_alpha_N"/>
</dbReference>
<dbReference type="GO" id="GO:1904262">
    <property type="term" value="P:negative regulation of TORC1 signaling"/>
    <property type="evidence" value="ECO:0007669"/>
    <property type="project" value="TreeGrafter"/>
</dbReference>